<dbReference type="EMBL" id="CP045899">
    <property type="protein sequence ID" value="QQP41458.1"/>
    <property type="molecule type" value="Genomic_DNA"/>
</dbReference>
<dbReference type="AlphaFoldDB" id="A0A7T8H0Z0"/>
<feature type="non-terminal residue" evidence="1">
    <location>
        <position position="74"/>
    </location>
</feature>
<feature type="non-terminal residue" evidence="1">
    <location>
        <position position="1"/>
    </location>
</feature>
<gene>
    <name evidence="1" type="ORF">FKW44_015841</name>
</gene>
<name>A0A7T8H0Z0_CALRO</name>
<evidence type="ECO:0000313" key="2">
    <source>
        <dbReference type="Proteomes" id="UP000595437"/>
    </source>
</evidence>
<sequence length="74" mass="7672">GSEVDGAKLFLHAALPVDPRVQAALEGDVACVSTDGEEPDGTGLEDKRGHLSGDGVYAELLQEIGKKLNARNGN</sequence>
<proteinExistence type="predicted"/>
<organism evidence="1 2">
    <name type="scientific">Caligus rogercresseyi</name>
    <name type="common">Sea louse</name>
    <dbReference type="NCBI Taxonomy" id="217165"/>
    <lineage>
        <taxon>Eukaryota</taxon>
        <taxon>Metazoa</taxon>
        <taxon>Ecdysozoa</taxon>
        <taxon>Arthropoda</taxon>
        <taxon>Crustacea</taxon>
        <taxon>Multicrustacea</taxon>
        <taxon>Hexanauplia</taxon>
        <taxon>Copepoda</taxon>
        <taxon>Siphonostomatoida</taxon>
        <taxon>Caligidae</taxon>
        <taxon>Caligus</taxon>
    </lineage>
</organism>
<evidence type="ECO:0000313" key="1">
    <source>
        <dbReference type="EMBL" id="QQP41458.1"/>
    </source>
</evidence>
<accession>A0A7T8H0Z0</accession>
<reference evidence="2" key="1">
    <citation type="submission" date="2021-01" db="EMBL/GenBank/DDBJ databases">
        <title>Caligus Genome Assembly.</title>
        <authorList>
            <person name="Gallardo-Escarate C."/>
        </authorList>
    </citation>
    <scope>NUCLEOTIDE SEQUENCE [LARGE SCALE GENOMIC DNA]</scope>
</reference>
<protein>
    <submittedName>
        <fullName evidence="1">Uncharacterized protein</fullName>
    </submittedName>
</protein>
<dbReference type="Proteomes" id="UP000595437">
    <property type="component" value="Chromosome 10"/>
</dbReference>
<keyword evidence="2" id="KW-1185">Reference proteome</keyword>